<evidence type="ECO:0000313" key="3">
    <source>
        <dbReference type="Proteomes" id="UP000188879"/>
    </source>
</evidence>
<comment type="caution">
    <text evidence="2">The sequence shown here is derived from an EMBL/GenBank/DDBJ whole genome shotgun (WGS) entry which is preliminary data.</text>
</comment>
<evidence type="ECO:0000256" key="1">
    <source>
        <dbReference type="SAM" id="Phobius"/>
    </source>
</evidence>
<organism evidence="2 3">
    <name type="scientific">Teichococcus deserti</name>
    <dbReference type="NCBI Taxonomy" id="1817963"/>
    <lineage>
        <taxon>Bacteria</taxon>
        <taxon>Pseudomonadati</taxon>
        <taxon>Pseudomonadota</taxon>
        <taxon>Alphaproteobacteria</taxon>
        <taxon>Acetobacterales</taxon>
        <taxon>Roseomonadaceae</taxon>
        <taxon>Roseomonas</taxon>
    </lineage>
</organism>
<feature type="transmembrane region" description="Helical" evidence="1">
    <location>
        <begin position="175"/>
        <end position="191"/>
    </location>
</feature>
<keyword evidence="1" id="KW-0812">Transmembrane</keyword>
<evidence type="ECO:0000313" key="2">
    <source>
        <dbReference type="EMBL" id="ONG55750.1"/>
    </source>
</evidence>
<dbReference type="RefSeq" id="WP_076956980.1">
    <property type="nucleotide sequence ID" value="NZ_MLCO01000069.1"/>
</dbReference>
<reference evidence="2 3" key="1">
    <citation type="submission" date="2016-10" db="EMBL/GenBank/DDBJ databases">
        <title>Draft Genome sequence of Roseomonas sp. strain M3.</title>
        <authorList>
            <person name="Subhash Y."/>
            <person name="Lee S."/>
        </authorList>
    </citation>
    <scope>NUCLEOTIDE SEQUENCE [LARGE SCALE GENOMIC DNA]</scope>
    <source>
        <strain evidence="2 3">M3</strain>
    </source>
</reference>
<dbReference type="AlphaFoldDB" id="A0A1V2H489"/>
<dbReference type="EMBL" id="MLCO01000069">
    <property type="protein sequence ID" value="ONG55750.1"/>
    <property type="molecule type" value="Genomic_DNA"/>
</dbReference>
<accession>A0A1V2H489</accession>
<keyword evidence="1" id="KW-1133">Transmembrane helix</keyword>
<keyword evidence="1" id="KW-0472">Membrane</keyword>
<name>A0A1V2H489_9PROT</name>
<dbReference type="Proteomes" id="UP000188879">
    <property type="component" value="Unassembled WGS sequence"/>
</dbReference>
<keyword evidence="3" id="KW-1185">Reference proteome</keyword>
<sequence length="287" mass="30121">MLNRDSLNAAKARLQKSVDDHAKAAEVAVEACTKLYDLRKVKAHRVICEVEDYVNTMRNKPVDFEKVVQQYKINYSKFTDVLIDIDVSMRDATVKTAAGAGAGVTAGAITALLGPTAAMAVATTFGTASTGTAISALTGVAATKAALAWLGGGAIAAGGGGMAAGTAMLAMSGPVGLGLAGVAATGGILYMRRANAKATKEADERCRKVEAEVRYIYASVASIERLHRLTNNTAEGLIRLLTILRDVNKVSTPHGQTEDVLDMMKAMVNHVRSMGELLVKNVDLKAI</sequence>
<proteinExistence type="predicted"/>
<gene>
    <name evidence="2" type="ORF">BKE38_08770</name>
</gene>
<dbReference type="OrthoDB" id="517761at2"/>
<protein>
    <submittedName>
        <fullName evidence="2">Uncharacterized protein</fullName>
    </submittedName>
</protein>
<feature type="transmembrane region" description="Helical" evidence="1">
    <location>
        <begin position="147"/>
        <end position="169"/>
    </location>
</feature>